<evidence type="ECO:0000313" key="1">
    <source>
        <dbReference type="EMBL" id="KJJ85078.1"/>
    </source>
</evidence>
<organism evidence="1 2">
    <name type="scientific">Candidatus Omnitrophus magneticus</name>
    <dbReference type="NCBI Taxonomy" id="1609969"/>
    <lineage>
        <taxon>Bacteria</taxon>
        <taxon>Pseudomonadati</taxon>
        <taxon>Candidatus Omnitrophota</taxon>
        <taxon>Candidatus Omnitrophus</taxon>
    </lineage>
</organism>
<dbReference type="Proteomes" id="UP000033428">
    <property type="component" value="Unassembled WGS sequence"/>
</dbReference>
<keyword evidence="2" id="KW-1185">Reference proteome</keyword>
<comment type="caution">
    <text evidence="1">The sequence shown here is derived from an EMBL/GenBank/DDBJ whole genome shotgun (WGS) entry which is preliminary data.</text>
</comment>
<accession>A0A0F0CP06</accession>
<sequence>MKKIFLLIAVFLILAGGFFTEKSFAGPWTLNEGRVWTEVFTRYFHSKECFDSEYNQSDWGDGGWSSIYDVEAKIEYGVVNDLNFLLGIPYSWSHWTNDWSRTQWSEKFKHEGFKPISVGVKYKFMNKPAVAAVQLKYFIQPRGEDRVQAPELNEYGDAIEIRALVGRSWTMSKDKLIYIAGEAGYLWRADWEWTSQSIYANAIPLFIEGGYSPLHWLMWKAEVDCMISQAGTGKVKDTYTWRTGPIFNIIGKGFTSVTKGTQEEQTKDPNDLKERINLNLELQYGQTFAGRGDADDRWNQQDRVSKGQEFIAKVQLLF</sequence>
<evidence type="ECO:0000313" key="2">
    <source>
        <dbReference type="Proteomes" id="UP000033428"/>
    </source>
</evidence>
<name>A0A0F0CP06_9BACT</name>
<dbReference type="AlphaFoldDB" id="A0A0F0CP06"/>
<protein>
    <submittedName>
        <fullName evidence="1">Uncharacterized protein</fullName>
    </submittedName>
</protein>
<proteinExistence type="predicted"/>
<dbReference type="EMBL" id="JYNY01000222">
    <property type="protein sequence ID" value="KJJ85078.1"/>
    <property type="molecule type" value="Genomic_DNA"/>
</dbReference>
<gene>
    <name evidence="1" type="ORF">OMAG_001042</name>
</gene>
<reference evidence="1 2" key="1">
    <citation type="submission" date="2015-02" db="EMBL/GenBank/DDBJ databases">
        <title>Single-cell genomics of uncultivated deep-branching MTB reveals a conserved set of magnetosome genes.</title>
        <authorList>
            <person name="Kolinko S."/>
            <person name="Richter M."/>
            <person name="Glockner F.O."/>
            <person name="Brachmann A."/>
            <person name="Schuler D."/>
        </authorList>
    </citation>
    <scope>NUCLEOTIDE SEQUENCE [LARGE SCALE GENOMIC DNA]</scope>
    <source>
        <strain evidence="1">SKK-01</strain>
    </source>
</reference>